<dbReference type="OrthoDB" id="182039at2"/>
<name>A0A3A9YTC5_9ACTN</name>
<evidence type="ECO:0000259" key="1">
    <source>
        <dbReference type="Pfam" id="PF01425"/>
    </source>
</evidence>
<dbReference type="RefSeq" id="WP_120682785.1">
    <property type="nucleotide sequence ID" value="NZ_RBAL01000015.1"/>
</dbReference>
<dbReference type="InterPro" id="IPR023631">
    <property type="entry name" value="Amidase_dom"/>
</dbReference>
<gene>
    <name evidence="2" type="ORF">D7294_22965</name>
</gene>
<dbReference type="Proteomes" id="UP000272474">
    <property type="component" value="Unassembled WGS sequence"/>
</dbReference>
<evidence type="ECO:0000313" key="3">
    <source>
        <dbReference type="Proteomes" id="UP000272474"/>
    </source>
</evidence>
<dbReference type="SUPFAM" id="SSF75304">
    <property type="entry name" value="Amidase signature (AS) enzymes"/>
    <property type="match status" value="1"/>
</dbReference>
<comment type="caution">
    <text evidence="2">The sequence shown here is derived from an EMBL/GenBank/DDBJ whole genome shotgun (WGS) entry which is preliminary data.</text>
</comment>
<sequence>MTQAPEAAPASAGAAGAALPRTLTEAAAALRAGRVTSRGLTEAAIAVADRLDPALGTYLARLDEQALAAADAADRDFAAGVDRGPLQGIPFGVKDILATADAPTTAQSLVLDPAWAAGRDAPVVARLRAAGAVITGKVSTMEFAVGMPDPEKPFPIPRNPWDPETWPGGSSSGTGSGVASGMFLAGLGTDTGGSIRIPAAFCGVTGLMPTFGRVPKSGCAPLGYSLDHIGPLARSARDCAAVLEVIAGPHPSDPDCVDAPFRSGEWSGDLTGLRVGVVREHHFPAEADPALEPAVDAAVDALRGLGAETAEVTLPYWDEMCTADIVTMACEALAYHQPDATSRWGDYFASTRAILAIGALMSGADYVQAQRMRRVAQDAIARLFDRVDVVVCPTVSRPAPRLEPYLREGAEVMELFSFIHTGYWDCLGNPVLAAPIGFTAEGLPLSLQFAGRAFEEMTLLRAADAFQQATDWHLRVPPLAAGAAA</sequence>
<proteinExistence type="predicted"/>
<dbReference type="InterPro" id="IPR000120">
    <property type="entry name" value="Amidase"/>
</dbReference>
<dbReference type="GO" id="GO:0003824">
    <property type="term" value="F:catalytic activity"/>
    <property type="evidence" value="ECO:0007669"/>
    <property type="project" value="InterPro"/>
</dbReference>
<feature type="domain" description="Amidase" evidence="1">
    <location>
        <begin position="40"/>
        <end position="460"/>
    </location>
</feature>
<protein>
    <submittedName>
        <fullName evidence="2">Amidase</fullName>
    </submittedName>
</protein>
<dbReference type="InterPro" id="IPR036928">
    <property type="entry name" value="AS_sf"/>
</dbReference>
<dbReference type="Gene3D" id="3.90.1300.10">
    <property type="entry name" value="Amidase signature (AS) domain"/>
    <property type="match status" value="1"/>
</dbReference>
<dbReference type="Pfam" id="PF01425">
    <property type="entry name" value="Amidase"/>
    <property type="match status" value="1"/>
</dbReference>
<dbReference type="InterPro" id="IPR020556">
    <property type="entry name" value="Amidase_CS"/>
</dbReference>
<organism evidence="2 3">
    <name type="scientific">Streptomyces hoynatensis</name>
    <dbReference type="NCBI Taxonomy" id="1141874"/>
    <lineage>
        <taxon>Bacteria</taxon>
        <taxon>Bacillati</taxon>
        <taxon>Actinomycetota</taxon>
        <taxon>Actinomycetes</taxon>
        <taxon>Kitasatosporales</taxon>
        <taxon>Streptomycetaceae</taxon>
        <taxon>Streptomyces</taxon>
    </lineage>
</organism>
<reference evidence="2 3" key="1">
    <citation type="journal article" date="2014" name="Int. J. Syst. Evol. Microbiol.">
        <title>Streptomyces hoynatensis sp. nov., isolated from deep marine sediment.</title>
        <authorList>
            <person name="Veyisoglu A."/>
            <person name="Sahin N."/>
        </authorList>
    </citation>
    <scope>NUCLEOTIDE SEQUENCE [LARGE SCALE GENOMIC DNA]</scope>
    <source>
        <strain evidence="2 3">KCTC 29097</strain>
    </source>
</reference>
<dbReference type="PANTHER" id="PTHR11895">
    <property type="entry name" value="TRANSAMIDASE"/>
    <property type="match status" value="1"/>
</dbReference>
<dbReference type="EMBL" id="RBAL01000015">
    <property type="protein sequence ID" value="RKN39039.1"/>
    <property type="molecule type" value="Genomic_DNA"/>
</dbReference>
<dbReference type="AlphaFoldDB" id="A0A3A9YTC5"/>
<dbReference type="PANTHER" id="PTHR11895:SF176">
    <property type="entry name" value="AMIDASE AMID-RELATED"/>
    <property type="match status" value="1"/>
</dbReference>
<keyword evidence="3" id="KW-1185">Reference proteome</keyword>
<evidence type="ECO:0000313" key="2">
    <source>
        <dbReference type="EMBL" id="RKN39039.1"/>
    </source>
</evidence>
<dbReference type="PROSITE" id="PS00571">
    <property type="entry name" value="AMIDASES"/>
    <property type="match status" value="1"/>
</dbReference>
<accession>A0A3A9YTC5</accession>